<dbReference type="AlphaFoldDB" id="M2YWZ8"/>
<reference evidence="4 5" key="1">
    <citation type="journal article" date="2013" name="Genome Announc.">
        <title>Draft Genome Sequence of Rhodococcus ruber Strain BKS 20-38.</title>
        <authorList>
            <person name="Bala M."/>
            <person name="Kumar S."/>
            <person name="Raghava G.P."/>
            <person name="Mayilraj S."/>
        </authorList>
    </citation>
    <scope>NUCLEOTIDE SEQUENCE [LARGE SCALE GENOMIC DNA]</scope>
    <source>
        <strain evidence="4 5">BKS 20-38</strain>
    </source>
</reference>
<evidence type="ECO:0000256" key="3">
    <source>
        <dbReference type="ARBA" id="ARBA00022833"/>
    </source>
</evidence>
<proteinExistence type="predicted"/>
<organism evidence="4 5">
    <name type="scientific">Rhodococcus ruber BKS 20-38</name>
    <dbReference type="NCBI Taxonomy" id="1278076"/>
    <lineage>
        <taxon>Bacteria</taxon>
        <taxon>Bacillati</taxon>
        <taxon>Actinomycetota</taxon>
        <taxon>Actinomycetes</taxon>
        <taxon>Mycobacteriales</taxon>
        <taxon>Nocardiaceae</taxon>
        <taxon>Rhodococcus</taxon>
    </lineage>
</organism>
<dbReference type="Gene3D" id="3.40.50.720">
    <property type="entry name" value="NAD(P)-binding Rossmann-like Domain"/>
    <property type="match status" value="1"/>
</dbReference>
<evidence type="ECO:0000256" key="2">
    <source>
        <dbReference type="ARBA" id="ARBA00022723"/>
    </source>
</evidence>
<keyword evidence="5" id="KW-1185">Reference proteome</keyword>
<sequence length="98" mass="11228">MGAYGSTFSAVKFGDSMDKGLTLRMNQCPVERRSPRLSEHIRNGYLDPKEVVTHRIPREHIAEAYHIMPSWTTASGNVAPRDRRRDYALQTYRTSGFL</sequence>
<dbReference type="EMBL" id="AOEX01000023">
    <property type="protein sequence ID" value="EME66490.1"/>
    <property type="molecule type" value="Genomic_DNA"/>
</dbReference>
<keyword evidence="2" id="KW-0479">Metal-binding</keyword>
<dbReference type="PANTHER" id="PTHR42813">
    <property type="entry name" value="ZINC-TYPE ALCOHOL DEHYDROGENASE-LIKE"/>
    <property type="match status" value="1"/>
</dbReference>
<dbReference type="GO" id="GO:0046872">
    <property type="term" value="F:metal ion binding"/>
    <property type="evidence" value="ECO:0007669"/>
    <property type="project" value="UniProtKB-KW"/>
</dbReference>
<dbReference type="PATRIC" id="fig|1278076.4.peg.1045"/>
<evidence type="ECO:0000313" key="5">
    <source>
        <dbReference type="Proteomes" id="UP000011731"/>
    </source>
</evidence>
<gene>
    <name evidence="4" type="ORF">G352_05035</name>
</gene>
<comment type="caution">
    <text evidence="4">The sequence shown here is derived from an EMBL/GenBank/DDBJ whole genome shotgun (WGS) entry which is preliminary data.</text>
</comment>
<dbReference type="Gene3D" id="3.90.180.10">
    <property type="entry name" value="Medium-chain alcohol dehydrogenases, catalytic domain"/>
    <property type="match status" value="1"/>
</dbReference>
<keyword evidence="3" id="KW-0862">Zinc</keyword>
<dbReference type="Proteomes" id="UP000011731">
    <property type="component" value="Unassembled WGS sequence"/>
</dbReference>
<accession>M2YWZ8</accession>
<comment type="cofactor">
    <cofactor evidence="1">
        <name>Zn(2+)</name>
        <dbReference type="ChEBI" id="CHEBI:29105"/>
    </cofactor>
</comment>
<evidence type="ECO:0000256" key="1">
    <source>
        <dbReference type="ARBA" id="ARBA00001947"/>
    </source>
</evidence>
<protein>
    <submittedName>
        <fullName evidence="4">Threonine dehydrogenase</fullName>
    </submittedName>
</protein>
<dbReference type="RefSeq" id="WP_003935101.1">
    <property type="nucleotide sequence ID" value="NZ_AOEX01000023.1"/>
</dbReference>
<name>M2YWZ8_9NOCA</name>
<evidence type="ECO:0000313" key="4">
    <source>
        <dbReference type="EMBL" id="EME66490.1"/>
    </source>
</evidence>